<evidence type="ECO:0000313" key="3">
    <source>
        <dbReference type="EMBL" id="CAH1446712.1"/>
    </source>
</evidence>
<evidence type="ECO:0000313" key="4">
    <source>
        <dbReference type="Proteomes" id="UP001157418"/>
    </source>
</evidence>
<feature type="compositionally biased region" description="Basic residues" evidence="1">
    <location>
        <begin position="71"/>
        <end position="85"/>
    </location>
</feature>
<reference evidence="3 4" key="1">
    <citation type="submission" date="2022-01" db="EMBL/GenBank/DDBJ databases">
        <authorList>
            <person name="Xiong W."/>
            <person name="Schranz E."/>
        </authorList>
    </citation>
    <scope>NUCLEOTIDE SEQUENCE [LARGE SCALE GENOMIC DNA]</scope>
</reference>
<dbReference type="PANTHER" id="PTHR33143:SF3">
    <property type="entry name" value="VQ MOTIF-CONTAINING PROTEIN 17-RELATED"/>
    <property type="match status" value="1"/>
</dbReference>
<dbReference type="Proteomes" id="UP001157418">
    <property type="component" value="Unassembled WGS sequence"/>
</dbReference>
<dbReference type="EMBL" id="CAKMRJ010005523">
    <property type="protein sequence ID" value="CAH1446712.1"/>
    <property type="molecule type" value="Genomic_DNA"/>
</dbReference>
<comment type="caution">
    <text evidence="3">The sequence shown here is derived from an EMBL/GenBank/DDBJ whole genome shotgun (WGS) entry which is preliminary data.</text>
</comment>
<organism evidence="3 4">
    <name type="scientific">Lactuca virosa</name>
    <dbReference type="NCBI Taxonomy" id="75947"/>
    <lineage>
        <taxon>Eukaryota</taxon>
        <taxon>Viridiplantae</taxon>
        <taxon>Streptophyta</taxon>
        <taxon>Embryophyta</taxon>
        <taxon>Tracheophyta</taxon>
        <taxon>Spermatophyta</taxon>
        <taxon>Magnoliopsida</taxon>
        <taxon>eudicotyledons</taxon>
        <taxon>Gunneridae</taxon>
        <taxon>Pentapetalae</taxon>
        <taxon>asterids</taxon>
        <taxon>campanulids</taxon>
        <taxon>Asterales</taxon>
        <taxon>Asteraceae</taxon>
        <taxon>Cichorioideae</taxon>
        <taxon>Cichorieae</taxon>
        <taxon>Lactucinae</taxon>
        <taxon>Lactuca</taxon>
    </lineage>
</organism>
<dbReference type="PANTHER" id="PTHR33143">
    <property type="entry name" value="F16F4.1 PROTEIN-RELATED"/>
    <property type="match status" value="1"/>
</dbReference>
<dbReference type="InterPro" id="IPR039607">
    <property type="entry name" value="VQ_8/17/18/20/21/25"/>
</dbReference>
<feature type="domain" description="VQ" evidence="2">
    <location>
        <begin position="45"/>
        <end position="70"/>
    </location>
</feature>
<dbReference type="GO" id="GO:0005634">
    <property type="term" value="C:nucleus"/>
    <property type="evidence" value="ECO:0007669"/>
    <property type="project" value="TreeGrafter"/>
</dbReference>
<feature type="region of interest" description="Disordered" evidence="1">
    <location>
        <begin position="66"/>
        <end position="85"/>
    </location>
</feature>
<dbReference type="Pfam" id="PF05678">
    <property type="entry name" value="VQ"/>
    <property type="match status" value="1"/>
</dbReference>
<sequence length="169" mass="19135">MCTMEQMMINKKHTHTCSPTTKPLTMHKHSHIISKIKPKIRIIHIFAPEIIKTDVANFRELVQRLTGKPTEKKKPKTRKQPHKRSNLLQAGMEVREKIKGEEDIWVGANSGGGFLGGFGDLDGFMQEFNNHNHGFASVQQNLDTPPATLVNSHLDYGFGERSFNLPTYS</sequence>
<name>A0AAU9P9B0_9ASTR</name>
<evidence type="ECO:0000256" key="1">
    <source>
        <dbReference type="SAM" id="MobiDB-lite"/>
    </source>
</evidence>
<feature type="region of interest" description="Disordered" evidence="1">
    <location>
        <begin position="1"/>
        <end position="24"/>
    </location>
</feature>
<dbReference type="InterPro" id="IPR008889">
    <property type="entry name" value="VQ"/>
</dbReference>
<gene>
    <name evidence="3" type="ORF">LVIROSA_LOCUS32387</name>
</gene>
<protein>
    <recommendedName>
        <fullName evidence="2">VQ domain-containing protein</fullName>
    </recommendedName>
</protein>
<keyword evidence="4" id="KW-1185">Reference proteome</keyword>
<evidence type="ECO:0000259" key="2">
    <source>
        <dbReference type="Pfam" id="PF05678"/>
    </source>
</evidence>
<dbReference type="AlphaFoldDB" id="A0AAU9P9B0"/>
<proteinExistence type="predicted"/>
<accession>A0AAU9P9B0</accession>